<evidence type="ECO:0000256" key="1">
    <source>
        <dbReference type="ARBA" id="ARBA00006479"/>
    </source>
</evidence>
<sequence>MAVLTSTRTVRIGLDIGGTKIDAVALGAGGEVLATDRRPTPTGVLDVVSTASAVVTGLVGGLGGPVHLDGIGIGIPGLVDPVDGTVRNAVNLGLGPDPVDLADLLSTAVGGVPVVVENDVKATTWGAYTLLAPPGDLALLSLGTGLAAGLVVNGELLRGAGSAAGEIGHLALDPRGHVCNCGQRGCLETLAAGSALQRDWPHGDEGRSADHLFAAADAGDPRAGAVLERWLAGVALAVRTLGLTCDPSVIVLAGGVAGVGEPLHRSVSQALRRQARGSAFLTGLALDERLALLPTDRPVAAIGAAATAARTHPGAFTPGR</sequence>
<dbReference type="PANTHER" id="PTHR18964:SF149">
    <property type="entry name" value="BIFUNCTIONAL UDP-N-ACETYLGLUCOSAMINE 2-EPIMERASE_N-ACETYLMANNOSAMINE KINASE"/>
    <property type="match status" value="1"/>
</dbReference>
<keyword evidence="3" id="KW-1185">Reference proteome</keyword>
<evidence type="ECO:0000313" key="3">
    <source>
        <dbReference type="Proteomes" id="UP000238083"/>
    </source>
</evidence>
<name>A0A2T0R3X4_9ACTN</name>
<dbReference type="Gene3D" id="3.30.420.40">
    <property type="match status" value="2"/>
</dbReference>
<dbReference type="AlphaFoldDB" id="A0A2T0R3X4"/>
<dbReference type="Pfam" id="PF00480">
    <property type="entry name" value="ROK"/>
    <property type="match status" value="1"/>
</dbReference>
<dbReference type="GO" id="GO:0016301">
    <property type="term" value="F:kinase activity"/>
    <property type="evidence" value="ECO:0007669"/>
    <property type="project" value="UniProtKB-KW"/>
</dbReference>
<proteinExistence type="inferred from homology"/>
<keyword evidence="2" id="KW-0418">Kinase</keyword>
<dbReference type="PANTHER" id="PTHR18964">
    <property type="entry name" value="ROK (REPRESSOR, ORF, KINASE) FAMILY"/>
    <property type="match status" value="1"/>
</dbReference>
<dbReference type="Proteomes" id="UP000238083">
    <property type="component" value="Unassembled WGS sequence"/>
</dbReference>
<dbReference type="OrthoDB" id="8772678at2"/>
<evidence type="ECO:0000313" key="2">
    <source>
        <dbReference type="EMBL" id="PRY14693.1"/>
    </source>
</evidence>
<reference evidence="2 3" key="1">
    <citation type="submission" date="2018-03" db="EMBL/GenBank/DDBJ databases">
        <title>Genomic Encyclopedia of Archaeal and Bacterial Type Strains, Phase II (KMG-II): from individual species to whole genera.</title>
        <authorList>
            <person name="Goeker M."/>
        </authorList>
    </citation>
    <scope>NUCLEOTIDE SEQUENCE [LARGE SCALE GENOMIC DNA]</scope>
    <source>
        <strain evidence="2 3">DSM 19711</strain>
    </source>
</reference>
<protein>
    <submittedName>
        <fullName evidence="2">Putative NBD/HSP70 family sugar kinase</fullName>
    </submittedName>
</protein>
<gene>
    <name evidence="2" type="ORF">CLV37_106252</name>
</gene>
<dbReference type="InterPro" id="IPR043129">
    <property type="entry name" value="ATPase_NBD"/>
</dbReference>
<comment type="caution">
    <text evidence="2">The sequence shown here is derived from an EMBL/GenBank/DDBJ whole genome shotgun (WGS) entry which is preliminary data.</text>
</comment>
<dbReference type="EMBL" id="PVZF01000006">
    <property type="protein sequence ID" value="PRY14693.1"/>
    <property type="molecule type" value="Genomic_DNA"/>
</dbReference>
<organism evidence="2 3">
    <name type="scientific">Kineococcus rhizosphaerae</name>
    <dbReference type="NCBI Taxonomy" id="559628"/>
    <lineage>
        <taxon>Bacteria</taxon>
        <taxon>Bacillati</taxon>
        <taxon>Actinomycetota</taxon>
        <taxon>Actinomycetes</taxon>
        <taxon>Kineosporiales</taxon>
        <taxon>Kineosporiaceae</taxon>
        <taxon>Kineococcus</taxon>
    </lineage>
</organism>
<dbReference type="InterPro" id="IPR000600">
    <property type="entry name" value="ROK"/>
</dbReference>
<accession>A0A2T0R3X4</accession>
<keyword evidence="2" id="KW-0808">Transferase</keyword>
<comment type="similarity">
    <text evidence="1">Belongs to the ROK (NagC/XylR) family.</text>
</comment>
<dbReference type="SUPFAM" id="SSF53067">
    <property type="entry name" value="Actin-like ATPase domain"/>
    <property type="match status" value="1"/>
</dbReference>